<dbReference type="EMBL" id="CAJOBB010013654">
    <property type="protein sequence ID" value="CAF4293703.1"/>
    <property type="molecule type" value="Genomic_DNA"/>
</dbReference>
<proteinExistence type="predicted"/>
<feature type="non-terminal residue" evidence="2">
    <location>
        <position position="1"/>
    </location>
</feature>
<sequence length="50" mass="5685">HWASQDGMEEMAVSNLSIDSLQGRGNSMGGEQIRPEQRRRLYIATIPELR</sequence>
<dbReference type="AlphaFoldDB" id="A0A820HN76"/>
<evidence type="ECO:0000313" key="3">
    <source>
        <dbReference type="Proteomes" id="UP000663868"/>
    </source>
</evidence>
<evidence type="ECO:0000256" key="1">
    <source>
        <dbReference type="SAM" id="MobiDB-lite"/>
    </source>
</evidence>
<evidence type="ECO:0000313" key="2">
    <source>
        <dbReference type="EMBL" id="CAF4293703.1"/>
    </source>
</evidence>
<dbReference type="Proteomes" id="UP000663868">
    <property type="component" value="Unassembled WGS sequence"/>
</dbReference>
<comment type="caution">
    <text evidence="2">The sequence shown here is derived from an EMBL/GenBank/DDBJ whole genome shotgun (WGS) entry which is preliminary data.</text>
</comment>
<name>A0A820HN76_9BILA</name>
<protein>
    <submittedName>
        <fullName evidence="2">Uncharacterized protein</fullName>
    </submittedName>
</protein>
<accession>A0A820HN76</accession>
<reference evidence="2" key="1">
    <citation type="submission" date="2021-02" db="EMBL/GenBank/DDBJ databases">
        <authorList>
            <person name="Nowell W R."/>
        </authorList>
    </citation>
    <scope>NUCLEOTIDE SEQUENCE</scope>
</reference>
<gene>
    <name evidence="2" type="ORF">KXQ929_LOCUS45134</name>
</gene>
<organism evidence="2 3">
    <name type="scientific">Adineta steineri</name>
    <dbReference type="NCBI Taxonomy" id="433720"/>
    <lineage>
        <taxon>Eukaryota</taxon>
        <taxon>Metazoa</taxon>
        <taxon>Spiralia</taxon>
        <taxon>Gnathifera</taxon>
        <taxon>Rotifera</taxon>
        <taxon>Eurotatoria</taxon>
        <taxon>Bdelloidea</taxon>
        <taxon>Adinetida</taxon>
        <taxon>Adinetidae</taxon>
        <taxon>Adineta</taxon>
    </lineage>
</organism>
<feature type="region of interest" description="Disordered" evidence="1">
    <location>
        <begin position="18"/>
        <end position="37"/>
    </location>
</feature>